<evidence type="ECO:0000256" key="16">
    <source>
        <dbReference type="RuleBase" id="RU000532"/>
    </source>
</evidence>
<evidence type="ECO:0000256" key="7">
    <source>
        <dbReference type="ARBA" id="ARBA00022490"/>
    </source>
</evidence>
<dbReference type="CDD" id="cd00318">
    <property type="entry name" value="Phosphoglycerate_kinase"/>
    <property type="match status" value="1"/>
</dbReference>
<dbReference type="GO" id="GO:0043531">
    <property type="term" value="F:ADP binding"/>
    <property type="evidence" value="ECO:0007669"/>
    <property type="project" value="TreeGrafter"/>
</dbReference>
<dbReference type="Pfam" id="PF00162">
    <property type="entry name" value="PGK"/>
    <property type="match status" value="1"/>
</dbReference>
<organism evidence="17 18">
    <name type="scientific">Candidatus Tanganyikabacteria bacterium</name>
    <dbReference type="NCBI Taxonomy" id="2961651"/>
    <lineage>
        <taxon>Bacteria</taxon>
        <taxon>Bacillati</taxon>
        <taxon>Candidatus Sericytochromatia</taxon>
        <taxon>Candidatus Tanganyikabacteria</taxon>
    </lineage>
</organism>
<dbReference type="FunFam" id="3.40.50.1260:FF:000031">
    <property type="entry name" value="Phosphoglycerate kinase 1"/>
    <property type="match status" value="1"/>
</dbReference>
<dbReference type="PIRSF" id="PIRSF000724">
    <property type="entry name" value="Pgk"/>
    <property type="match status" value="1"/>
</dbReference>
<evidence type="ECO:0000313" key="17">
    <source>
        <dbReference type="EMBL" id="MBM3275018.1"/>
    </source>
</evidence>
<feature type="binding site" evidence="13">
    <location>
        <position position="153"/>
    </location>
    <ligand>
        <name>substrate</name>
    </ligand>
</feature>
<feature type="binding site" evidence="13 14">
    <location>
        <begin position="24"/>
        <end position="26"/>
    </location>
    <ligand>
        <name>substrate</name>
    </ligand>
</feature>
<comment type="caution">
    <text evidence="17">The sequence shown here is derived from an EMBL/GenBank/DDBJ whole genome shotgun (WGS) entry which is preliminary data.</text>
</comment>
<keyword evidence="10 13" id="KW-0418">Kinase</keyword>
<evidence type="ECO:0000256" key="8">
    <source>
        <dbReference type="ARBA" id="ARBA00022679"/>
    </source>
</evidence>
<dbReference type="InterPro" id="IPR015824">
    <property type="entry name" value="Phosphoglycerate_kinase_N"/>
</dbReference>
<dbReference type="AlphaFoldDB" id="A0A937X364"/>
<keyword evidence="8 13" id="KW-0808">Transferase</keyword>
<evidence type="ECO:0000256" key="6">
    <source>
        <dbReference type="ARBA" id="ARBA00016471"/>
    </source>
</evidence>
<feature type="binding site" evidence="14">
    <location>
        <position position="39"/>
    </location>
    <ligand>
        <name>(2R)-3-phosphoglycerate</name>
        <dbReference type="ChEBI" id="CHEBI:58272"/>
    </ligand>
</feature>
<feature type="binding site" evidence="13 15">
    <location>
        <begin position="354"/>
        <end position="357"/>
    </location>
    <ligand>
        <name>ATP</name>
        <dbReference type="ChEBI" id="CHEBI:30616"/>
    </ligand>
</feature>
<evidence type="ECO:0000256" key="10">
    <source>
        <dbReference type="ARBA" id="ARBA00022777"/>
    </source>
</evidence>
<feature type="binding site" evidence="13 14">
    <location>
        <begin position="62"/>
        <end position="65"/>
    </location>
    <ligand>
        <name>substrate</name>
    </ligand>
</feature>
<dbReference type="HAMAP" id="MF_00145">
    <property type="entry name" value="Phosphoglyc_kinase"/>
    <property type="match status" value="1"/>
</dbReference>
<evidence type="ECO:0000256" key="12">
    <source>
        <dbReference type="ARBA" id="ARBA00023152"/>
    </source>
</evidence>
<keyword evidence="9 13" id="KW-0547">Nucleotide-binding</keyword>
<accession>A0A937X364</accession>
<dbReference type="SUPFAM" id="SSF53748">
    <property type="entry name" value="Phosphoglycerate kinase"/>
    <property type="match status" value="1"/>
</dbReference>
<comment type="caution">
    <text evidence="13">Lacks conserved residue(s) required for the propagation of feature annotation.</text>
</comment>
<dbReference type="InterPro" id="IPR015911">
    <property type="entry name" value="Phosphoglycerate_kinase_CS"/>
</dbReference>
<dbReference type="Proteomes" id="UP000703893">
    <property type="component" value="Unassembled WGS sequence"/>
</dbReference>
<feature type="binding site" evidence="13 15">
    <location>
        <position position="203"/>
    </location>
    <ligand>
        <name>ATP</name>
        <dbReference type="ChEBI" id="CHEBI:30616"/>
    </ligand>
</feature>
<evidence type="ECO:0000256" key="3">
    <source>
        <dbReference type="ARBA" id="ARBA00008982"/>
    </source>
</evidence>
<evidence type="ECO:0000313" key="18">
    <source>
        <dbReference type="Proteomes" id="UP000703893"/>
    </source>
</evidence>
<keyword evidence="7 13" id="KW-0963">Cytoplasm</keyword>
<keyword evidence="11 13" id="KW-0067">ATP-binding</keyword>
<evidence type="ECO:0000256" key="4">
    <source>
        <dbReference type="ARBA" id="ARBA00011245"/>
    </source>
</evidence>
<comment type="subunit">
    <text evidence="4 13">Monomer.</text>
</comment>
<dbReference type="GO" id="GO:0004618">
    <property type="term" value="F:phosphoglycerate kinase activity"/>
    <property type="evidence" value="ECO:0007669"/>
    <property type="project" value="UniProtKB-UniRule"/>
</dbReference>
<dbReference type="PROSITE" id="PS00111">
    <property type="entry name" value="PGLYCERATE_KINASE"/>
    <property type="match status" value="1"/>
</dbReference>
<feature type="binding site" evidence="13">
    <location>
        <position position="39"/>
    </location>
    <ligand>
        <name>substrate</name>
    </ligand>
</feature>
<keyword evidence="12 13" id="KW-0324">Glycolysis</keyword>
<feature type="binding site" evidence="13">
    <location>
        <position position="120"/>
    </location>
    <ligand>
        <name>substrate</name>
    </ligand>
</feature>
<proteinExistence type="inferred from homology"/>
<dbReference type="GO" id="GO:0005829">
    <property type="term" value="C:cytosol"/>
    <property type="evidence" value="ECO:0007669"/>
    <property type="project" value="TreeGrafter"/>
</dbReference>
<dbReference type="GO" id="GO:0005524">
    <property type="term" value="F:ATP binding"/>
    <property type="evidence" value="ECO:0007669"/>
    <property type="project" value="UniProtKB-KW"/>
</dbReference>
<dbReference type="PRINTS" id="PR00477">
    <property type="entry name" value="PHGLYCKINASE"/>
</dbReference>
<dbReference type="GO" id="GO:0006096">
    <property type="term" value="P:glycolytic process"/>
    <property type="evidence" value="ECO:0007669"/>
    <property type="project" value="UniProtKB-UniRule"/>
</dbReference>
<protein>
    <recommendedName>
        <fullName evidence="6 13">Phosphoglycerate kinase</fullName>
        <ecNumber evidence="5 13">2.7.2.3</ecNumber>
    </recommendedName>
</protein>
<feature type="binding site" evidence="14">
    <location>
        <position position="153"/>
    </location>
    <ligand>
        <name>(2R)-3-phosphoglycerate</name>
        <dbReference type="ChEBI" id="CHEBI:58272"/>
    </ligand>
</feature>
<gene>
    <name evidence="13" type="primary">pgk</name>
    <name evidence="17" type="ORF">FJZ00_07685</name>
</gene>
<evidence type="ECO:0000256" key="13">
    <source>
        <dbReference type="HAMAP-Rule" id="MF_00145"/>
    </source>
</evidence>
<evidence type="ECO:0000256" key="11">
    <source>
        <dbReference type="ARBA" id="ARBA00022840"/>
    </source>
</evidence>
<name>A0A937X364_9BACT</name>
<dbReference type="InterPro" id="IPR036043">
    <property type="entry name" value="Phosphoglycerate_kinase_sf"/>
</dbReference>
<dbReference type="GO" id="GO:0006094">
    <property type="term" value="P:gluconeogenesis"/>
    <property type="evidence" value="ECO:0007669"/>
    <property type="project" value="TreeGrafter"/>
</dbReference>
<feature type="binding site" evidence="14">
    <location>
        <position position="120"/>
    </location>
    <ligand>
        <name>(2R)-3-phosphoglycerate</name>
        <dbReference type="ChEBI" id="CHEBI:58272"/>
    </ligand>
</feature>
<evidence type="ECO:0000256" key="15">
    <source>
        <dbReference type="PIRSR" id="PIRSR000724-2"/>
    </source>
</evidence>
<reference evidence="17 18" key="1">
    <citation type="submission" date="2019-03" db="EMBL/GenBank/DDBJ databases">
        <title>Lake Tanganyika Metagenome-Assembled Genomes (MAGs).</title>
        <authorList>
            <person name="Tran P."/>
        </authorList>
    </citation>
    <scope>NUCLEOTIDE SEQUENCE [LARGE SCALE GENOMIC DNA]</scope>
    <source>
        <strain evidence="17">K_DeepCast_65m_m2_236</strain>
    </source>
</reference>
<comment type="catalytic activity">
    <reaction evidence="1 13 16">
        <text>(2R)-3-phosphoglycerate + ATP = (2R)-3-phospho-glyceroyl phosphate + ADP</text>
        <dbReference type="Rhea" id="RHEA:14801"/>
        <dbReference type="ChEBI" id="CHEBI:30616"/>
        <dbReference type="ChEBI" id="CHEBI:57604"/>
        <dbReference type="ChEBI" id="CHEBI:58272"/>
        <dbReference type="ChEBI" id="CHEBI:456216"/>
        <dbReference type="EC" id="2.7.2.3"/>
    </reaction>
</comment>
<dbReference type="Gene3D" id="3.40.50.1260">
    <property type="entry name" value="Phosphoglycerate kinase, N-terminal domain"/>
    <property type="match status" value="2"/>
</dbReference>
<evidence type="ECO:0000256" key="1">
    <source>
        <dbReference type="ARBA" id="ARBA00000642"/>
    </source>
</evidence>
<evidence type="ECO:0000256" key="9">
    <source>
        <dbReference type="ARBA" id="ARBA00022741"/>
    </source>
</evidence>
<dbReference type="PANTHER" id="PTHR11406">
    <property type="entry name" value="PHOSPHOGLYCERATE KINASE"/>
    <property type="match status" value="1"/>
</dbReference>
<dbReference type="PANTHER" id="PTHR11406:SF23">
    <property type="entry name" value="PHOSPHOGLYCERATE KINASE 1, CHLOROPLASTIC-RELATED"/>
    <property type="match status" value="1"/>
</dbReference>
<dbReference type="InterPro" id="IPR001576">
    <property type="entry name" value="Phosphoglycerate_kinase"/>
</dbReference>
<dbReference type="EMBL" id="VGJX01000413">
    <property type="protein sequence ID" value="MBM3275018.1"/>
    <property type="molecule type" value="Genomic_DNA"/>
</dbReference>
<evidence type="ECO:0000256" key="2">
    <source>
        <dbReference type="ARBA" id="ARBA00004838"/>
    </source>
</evidence>
<comment type="subcellular location">
    <subcellularLocation>
        <location evidence="13">Cytoplasm</location>
    </subcellularLocation>
</comment>
<sequence>MAFRTLDSLAPDELRGKRVLVREDLNVPLEDGRITDDTRIRAALPTLKALRDRGAKIIVVSHLGRPKGVDPTLSLAPVAGRLGELLGVEVTFDPGFIGGKASDAVARLQSGDVLLLENVRFKPEEEKNDPAFARELASLADFYVNDAFGTAHRAHASTEGVARLLPSAAGYLMARELDVLGRIVSDPERPFWAIIGGSKVSSKIGVLRHLLSKVDGMVIGGAMANTFFKAKGLEVGKSLVEDDWLETAREVAAEAERRGVKLLLPVDVSIGTDPKSQKAGEVPVTAIPADMSALDVGKATIMDIYEALAGARTILWNGPLGVFESEDFAVGTRKMAEMLADLTHDKGATSVVGGGDSVAALEQAGLADRITHVSTGGGASLEFLEGQTLPGVAALESKAEVR</sequence>
<comment type="pathway">
    <text evidence="2 13">Carbohydrate degradation; glycolysis; pyruvate from D-glyceraldehyde 3-phosphate: step 2/5.</text>
</comment>
<feature type="binding site" evidence="13 15">
    <location>
        <position position="324"/>
    </location>
    <ligand>
        <name>ATP</name>
        <dbReference type="ChEBI" id="CHEBI:30616"/>
    </ligand>
</feature>
<evidence type="ECO:0000256" key="5">
    <source>
        <dbReference type="ARBA" id="ARBA00013061"/>
    </source>
</evidence>
<dbReference type="FunFam" id="3.40.50.1260:FF:000006">
    <property type="entry name" value="Phosphoglycerate kinase"/>
    <property type="match status" value="1"/>
</dbReference>
<dbReference type="EC" id="2.7.2.3" evidence="5 13"/>
<comment type="similarity">
    <text evidence="3 13 16">Belongs to the phosphoglycerate kinase family.</text>
</comment>
<evidence type="ECO:0000256" key="14">
    <source>
        <dbReference type="PIRSR" id="PIRSR000724-1"/>
    </source>
</evidence>